<proteinExistence type="predicted"/>
<name>A0A016SUY3_9BILA</name>
<reference evidence="2" key="1">
    <citation type="journal article" date="2015" name="Nat. Genet.">
        <title>The genome and transcriptome of the zoonotic hookworm Ancylostoma ceylanicum identify infection-specific gene families.</title>
        <authorList>
            <person name="Schwarz E.M."/>
            <person name="Hu Y."/>
            <person name="Antoshechkin I."/>
            <person name="Miller M.M."/>
            <person name="Sternberg P.W."/>
            <person name="Aroian R.V."/>
        </authorList>
    </citation>
    <scope>NUCLEOTIDE SEQUENCE</scope>
    <source>
        <strain evidence="2">HY135</strain>
    </source>
</reference>
<organism evidence="1 2">
    <name type="scientific">Ancylostoma ceylanicum</name>
    <dbReference type="NCBI Taxonomy" id="53326"/>
    <lineage>
        <taxon>Eukaryota</taxon>
        <taxon>Metazoa</taxon>
        <taxon>Ecdysozoa</taxon>
        <taxon>Nematoda</taxon>
        <taxon>Chromadorea</taxon>
        <taxon>Rhabditida</taxon>
        <taxon>Rhabditina</taxon>
        <taxon>Rhabditomorpha</taxon>
        <taxon>Strongyloidea</taxon>
        <taxon>Ancylostomatidae</taxon>
        <taxon>Ancylostomatinae</taxon>
        <taxon>Ancylostoma</taxon>
    </lineage>
</organism>
<dbReference type="EMBL" id="JARK01001511">
    <property type="protein sequence ID" value="EYB94124.1"/>
    <property type="molecule type" value="Genomic_DNA"/>
</dbReference>
<gene>
    <name evidence="1" type="primary">Acey_s0175.g502</name>
    <name evidence="1" type="ORF">Y032_0175g502</name>
</gene>
<comment type="caution">
    <text evidence="1">The sequence shown here is derived from an EMBL/GenBank/DDBJ whole genome shotgun (WGS) entry which is preliminary data.</text>
</comment>
<protein>
    <submittedName>
        <fullName evidence="1">Uncharacterized protein</fullName>
    </submittedName>
</protein>
<evidence type="ECO:0000313" key="1">
    <source>
        <dbReference type="EMBL" id="EYB94124.1"/>
    </source>
</evidence>
<dbReference type="Proteomes" id="UP000024635">
    <property type="component" value="Unassembled WGS sequence"/>
</dbReference>
<keyword evidence="2" id="KW-1185">Reference proteome</keyword>
<evidence type="ECO:0000313" key="2">
    <source>
        <dbReference type="Proteomes" id="UP000024635"/>
    </source>
</evidence>
<sequence length="75" mass="8809">MNIYGVLGFKKRKHKLLFRIIKQRRSRMHISPRPSPIPTIPVREVSPAGMIGKTRMRISRDAFLKKLAHEFALER</sequence>
<dbReference type="AlphaFoldDB" id="A0A016SUY3"/>
<accession>A0A016SUY3</accession>